<feature type="domain" description="Cell envelope-related transcriptional attenuator" evidence="4">
    <location>
        <begin position="139"/>
        <end position="290"/>
    </location>
</feature>
<evidence type="ECO:0000313" key="5">
    <source>
        <dbReference type="EMBL" id="MBB6035093.1"/>
    </source>
</evidence>
<dbReference type="PANTHER" id="PTHR33392">
    <property type="entry name" value="POLYISOPRENYL-TEICHOIC ACID--PEPTIDOGLYCAN TEICHOIC ACID TRANSFERASE TAGU"/>
    <property type="match status" value="1"/>
</dbReference>
<dbReference type="PANTHER" id="PTHR33392:SF6">
    <property type="entry name" value="POLYISOPRENYL-TEICHOIC ACID--PEPTIDOGLYCAN TEICHOIC ACID TRANSFERASE TAGU"/>
    <property type="match status" value="1"/>
</dbReference>
<dbReference type="Proteomes" id="UP000548476">
    <property type="component" value="Unassembled WGS sequence"/>
</dbReference>
<evidence type="ECO:0000256" key="1">
    <source>
        <dbReference type="ARBA" id="ARBA00006068"/>
    </source>
</evidence>
<organism evidence="5 6">
    <name type="scientific">Phytomonospora endophytica</name>
    <dbReference type="NCBI Taxonomy" id="714109"/>
    <lineage>
        <taxon>Bacteria</taxon>
        <taxon>Bacillati</taxon>
        <taxon>Actinomycetota</taxon>
        <taxon>Actinomycetes</taxon>
        <taxon>Micromonosporales</taxon>
        <taxon>Micromonosporaceae</taxon>
        <taxon>Phytomonospora</taxon>
    </lineage>
</organism>
<keyword evidence="6" id="KW-1185">Reference proteome</keyword>
<feature type="region of interest" description="Disordered" evidence="2">
    <location>
        <begin position="1"/>
        <end position="60"/>
    </location>
</feature>
<dbReference type="InterPro" id="IPR050922">
    <property type="entry name" value="LytR/CpsA/Psr_CW_biosynth"/>
</dbReference>
<feature type="compositionally biased region" description="Gly residues" evidence="2">
    <location>
        <begin position="44"/>
        <end position="58"/>
    </location>
</feature>
<gene>
    <name evidence="5" type="ORF">HNR73_002950</name>
</gene>
<dbReference type="AlphaFoldDB" id="A0A841FJH0"/>
<proteinExistence type="inferred from homology"/>
<evidence type="ECO:0000256" key="2">
    <source>
        <dbReference type="SAM" id="MobiDB-lite"/>
    </source>
</evidence>
<keyword evidence="3" id="KW-1133">Transmembrane helix</keyword>
<evidence type="ECO:0000313" key="6">
    <source>
        <dbReference type="Proteomes" id="UP000548476"/>
    </source>
</evidence>
<dbReference type="RefSeq" id="WP_184787969.1">
    <property type="nucleotide sequence ID" value="NZ_BONT01000007.1"/>
</dbReference>
<keyword evidence="3" id="KW-0472">Membrane</keyword>
<comment type="similarity">
    <text evidence="1">Belongs to the LytR/CpsA/Psr (LCP) family.</text>
</comment>
<feature type="transmembrane region" description="Helical" evidence="3">
    <location>
        <begin position="65"/>
        <end position="88"/>
    </location>
</feature>
<dbReference type="NCBIfam" id="TIGR00350">
    <property type="entry name" value="lytR_cpsA_psr"/>
    <property type="match status" value="1"/>
</dbReference>
<dbReference type="Gene3D" id="3.40.630.190">
    <property type="entry name" value="LCP protein"/>
    <property type="match status" value="1"/>
</dbReference>
<name>A0A841FJH0_9ACTN</name>
<reference evidence="5 6" key="1">
    <citation type="submission" date="2020-08" db="EMBL/GenBank/DDBJ databases">
        <title>Genomic Encyclopedia of Type Strains, Phase IV (KMG-IV): sequencing the most valuable type-strain genomes for metagenomic binning, comparative biology and taxonomic classification.</title>
        <authorList>
            <person name="Goeker M."/>
        </authorList>
    </citation>
    <scope>NUCLEOTIDE SEQUENCE [LARGE SCALE GENOMIC DNA]</scope>
    <source>
        <strain evidence="5 6">YIM 65646</strain>
    </source>
</reference>
<accession>A0A841FJH0</accession>
<dbReference type="EMBL" id="JACHGT010000006">
    <property type="protein sequence ID" value="MBB6035093.1"/>
    <property type="molecule type" value="Genomic_DNA"/>
</dbReference>
<comment type="caution">
    <text evidence="5">The sequence shown here is derived from an EMBL/GenBank/DDBJ whole genome shotgun (WGS) entry which is preliminary data.</text>
</comment>
<sequence>MSDDPRLRGPRGSARVPSSGRASGTYRSGQVGGPPPPPTRGTAYGRGGQRPPRKGGGVKPRWGRIALVAGLVLSLAAAAAGIGIYSYANGLNDDMSRVDAFAALVGDRPVDEVDGDMNVLVVGSDSRDPDNPTGGGNARTDTIMMLHIPSDHSKAYIVSIPRDLYVSVPTDAQGNGGEDAKINAAFAWGGVPLLISTVENYTNVRIDHFVEIDFAGLKDVVDALGGVDMKVDDTIESIHKPYRTFEKGMNHFNGAEALDYVRQRYQLPKGDFDRMKNQQKLIKAIMNQATSAGVMTDPGKLDAFLQTVIKAVTVDENFSLLDVAIQFRGLGAENLVFLTSPNTGTGQSPSGESIVVSDDALAGDLYMKMRLDSMADWVAANPDAVK</sequence>
<dbReference type="Pfam" id="PF03816">
    <property type="entry name" value="LytR_cpsA_psr"/>
    <property type="match status" value="1"/>
</dbReference>
<protein>
    <submittedName>
        <fullName evidence="5">LCP family protein required for cell wall assembly</fullName>
    </submittedName>
</protein>
<dbReference type="InterPro" id="IPR004474">
    <property type="entry name" value="LytR_CpsA_psr"/>
</dbReference>
<keyword evidence="3" id="KW-0812">Transmembrane</keyword>
<evidence type="ECO:0000256" key="3">
    <source>
        <dbReference type="SAM" id="Phobius"/>
    </source>
</evidence>
<evidence type="ECO:0000259" key="4">
    <source>
        <dbReference type="Pfam" id="PF03816"/>
    </source>
</evidence>